<gene>
    <name evidence="2" type="ORF">V5799_007171</name>
</gene>
<dbReference type="InterPro" id="IPR042104">
    <property type="entry name" value="PKS_dehydratase_sf"/>
</dbReference>
<reference evidence="2 3" key="1">
    <citation type="journal article" date="2023" name="Arcadia Sci">
        <title>De novo assembly of a long-read Amblyomma americanum tick genome.</title>
        <authorList>
            <person name="Chou S."/>
            <person name="Poskanzer K.E."/>
            <person name="Rollins M."/>
            <person name="Thuy-Boun P.S."/>
        </authorList>
    </citation>
    <scope>NUCLEOTIDE SEQUENCE [LARGE SCALE GENOMIC DNA]</scope>
    <source>
        <strain evidence="2">F_SG_1</strain>
        <tissue evidence="2">Salivary glands</tissue>
    </source>
</reference>
<protein>
    <recommendedName>
        <fullName evidence="1">Fatty acid synthase pseudo-KR domain-containing protein</fullName>
    </recommendedName>
</protein>
<evidence type="ECO:0000259" key="1">
    <source>
        <dbReference type="Pfam" id="PF21149"/>
    </source>
</evidence>
<dbReference type="Pfam" id="PF21149">
    <property type="entry name" value="FAS_pseudo-KR"/>
    <property type="match status" value="1"/>
</dbReference>
<evidence type="ECO:0000313" key="3">
    <source>
        <dbReference type="Proteomes" id="UP001321473"/>
    </source>
</evidence>
<comment type="caution">
    <text evidence="2">The sequence shown here is derived from an EMBL/GenBank/DDBJ whole genome shotgun (WGS) entry which is preliminary data.</text>
</comment>
<evidence type="ECO:0000313" key="2">
    <source>
        <dbReference type="EMBL" id="KAK8766048.1"/>
    </source>
</evidence>
<dbReference type="Gene3D" id="3.10.129.110">
    <property type="entry name" value="Polyketide synthase dehydratase"/>
    <property type="match status" value="1"/>
</dbReference>
<name>A0AAQ4DUA8_AMBAM</name>
<feature type="non-terminal residue" evidence="2">
    <location>
        <position position="567"/>
    </location>
</feature>
<dbReference type="Gene3D" id="3.40.50.720">
    <property type="entry name" value="NAD(P)-binding Rossmann-like Domain"/>
    <property type="match status" value="1"/>
</dbReference>
<dbReference type="AlphaFoldDB" id="A0AAQ4DUA8"/>
<accession>A0AAQ4DUA8</accession>
<dbReference type="EMBL" id="JARKHS020026752">
    <property type="protein sequence ID" value="KAK8766048.1"/>
    <property type="molecule type" value="Genomic_DNA"/>
</dbReference>
<dbReference type="Gene3D" id="3.40.50.150">
    <property type="entry name" value="Vaccinia Virus protein VP39"/>
    <property type="match status" value="1"/>
</dbReference>
<keyword evidence="3" id="KW-1185">Reference proteome</keyword>
<organism evidence="2 3">
    <name type="scientific">Amblyomma americanum</name>
    <name type="common">Lone star tick</name>
    <dbReference type="NCBI Taxonomy" id="6943"/>
    <lineage>
        <taxon>Eukaryota</taxon>
        <taxon>Metazoa</taxon>
        <taxon>Ecdysozoa</taxon>
        <taxon>Arthropoda</taxon>
        <taxon>Chelicerata</taxon>
        <taxon>Arachnida</taxon>
        <taxon>Acari</taxon>
        <taxon>Parasitiformes</taxon>
        <taxon>Ixodida</taxon>
        <taxon>Ixodoidea</taxon>
        <taxon>Ixodidae</taxon>
        <taxon>Amblyomminae</taxon>
        <taxon>Amblyomma</taxon>
    </lineage>
</organism>
<dbReference type="Proteomes" id="UP001321473">
    <property type="component" value="Unassembled WGS sequence"/>
</dbReference>
<feature type="domain" description="Fatty acid synthase pseudo-KR" evidence="1">
    <location>
        <begin position="401"/>
        <end position="494"/>
    </location>
</feature>
<proteinExistence type="predicted"/>
<dbReference type="InterPro" id="IPR029063">
    <property type="entry name" value="SAM-dependent_MTases_sf"/>
</dbReference>
<sequence length="567" mass="62759">MDPPGPPAETVVYELDADDIYKDLRLRGYEYSGGFQSVLKADLHSIHVLYNGCLNTCCAGGVAIRGLKSTIAPRRGARQTPFIQEYQFVPYVDDDAAIEEREARLREYVDVCSAVARSLLEASGEEAAEYLGLIQDYCEVPEDILNQYLTSTADYSGLLRVLMAIRMKLQQSATSLVAAVGWALTAHKNYLQNDILCTDLLNEDSLRPLLDVVVENTSTRKICVLELAVEESDCLLTPRVSELLPLSNALLKTEYNVAHPRPDDFSSQQLPEGAMRNLWHPGSTLVNALPDAELLVACVVPSIPNHLETLAVQLSTLCKEQSFVLLCLRTAFASAEVFVSKFSGISTTLHTKDTALSLLRAYGFLLVGLRSNNWSTLFLLRKKATLPQAAKEKLLGLENTTFSWVETLKDKIVEGEDFWLIAKDAGVSGVVGLINCLRTETGCSRLRCVFDASLKKTAVYHGTLGDTMWKDLLERNLVMNVHRDGQWGSFRYLTMYSCGATVKATEYAFLHVANRGDLSSLQWYESSLRYTTPSGTSGKVICSVYYAPLNFRDVMIATGKLQPDALP</sequence>
<dbReference type="InterPro" id="IPR049391">
    <property type="entry name" value="FAS_pseudo-KR"/>
</dbReference>
<dbReference type="Gene3D" id="3.90.180.10">
    <property type="entry name" value="Medium-chain alcohol dehydrogenases, catalytic domain"/>
    <property type="match status" value="1"/>
</dbReference>